<dbReference type="PANTHER" id="PTHR30050">
    <property type="entry name" value="CHROMOSOMAL REPLICATION INITIATOR PROTEIN DNAA"/>
    <property type="match status" value="1"/>
</dbReference>
<comment type="caution">
    <text evidence="8">Lacks conserved residue(s) required for the propagation of feature annotation.</text>
</comment>
<evidence type="ECO:0000313" key="14">
    <source>
        <dbReference type="EMBL" id="KKW37790.1"/>
    </source>
</evidence>
<comment type="caution">
    <text evidence="14">The sequence shown here is derived from an EMBL/GenBank/DDBJ whole genome shotgun (WGS) entry which is preliminary data.</text>
</comment>
<dbReference type="CDD" id="cd00009">
    <property type="entry name" value="AAA"/>
    <property type="match status" value="1"/>
</dbReference>
<dbReference type="EMBL" id="LCRR01000003">
    <property type="protein sequence ID" value="KKW37790.1"/>
    <property type="molecule type" value="Genomic_DNA"/>
</dbReference>
<feature type="binding site" evidence="8">
    <location>
        <position position="178"/>
    </location>
    <ligand>
        <name>ATP</name>
        <dbReference type="ChEBI" id="CHEBI:30616"/>
    </ligand>
</feature>
<evidence type="ECO:0000256" key="7">
    <source>
        <dbReference type="ARBA" id="ARBA00023125"/>
    </source>
</evidence>
<comment type="subcellular location">
    <subcellularLocation>
        <location evidence="8">Cytoplasm</location>
    </subcellularLocation>
</comment>
<accession>A0A0G1Y3P8</accession>
<evidence type="ECO:0000256" key="4">
    <source>
        <dbReference type="ARBA" id="ARBA00022741"/>
    </source>
</evidence>
<dbReference type="AlphaFoldDB" id="A0A0G1Y3P8"/>
<keyword evidence="4 8" id="KW-0547">Nucleotide-binding</keyword>
<evidence type="ECO:0000256" key="3">
    <source>
        <dbReference type="ARBA" id="ARBA00022705"/>
    </source>
</evidence>
<dbReference type="InterPro" id="IPR018312">
    <property type="entry name" value="Chromosome_initiator_DnaA_CS"/>
</dbReference>
<dbReference type="PRINTS" id="PR00051">
    <property type="entry name" value="DNAA"/>
</dbReference>
<evidence type="ECO:0000256" key="11">
    <source>
        <dbReference type="RuleBase" id="RU004227"/>
    </source>
</evidence>
<dbReference type="Gene3D" id="3.40.50.300">
    <property type="entry name" value="P-loop containing nucleotide triphosphate hydrolases"/>
    <property type="match status" value="1"/>
</dbReference>
<sequence length="468" mass="53173">MAGLLTADAPRAYPVLTLQSMTTTKELWENALVELELTISKPNFNTWFRDTHIVRVEEGSIYLGVPSQFARDWLSTKFHKDILRSLRMLEEGIRNVEYVISRGSKKAPDEVWRLPPSPNELPLEAVHQKSNLNPRFTLSSFVVGPFNELANAAAQAIIRKPGIAYNPLFIYGTTGLGKTHLIQAVGNHFRANEPSRKVYYVTSERFSMDYVSALQGGGEKVQHFKEKYRQYDLLIMDDVQFLANRDKIKEEFFHLFNFLHDNNKQLVFSSDQHPNVIQGLEDRLKSRLNAGMVVSVTPPDHQSRLAIVRQKASVHNVAFPDDVLDYLATTIEGNVRELEGALNALLIQTEMRGEALTLPEAKILLRGSGAGQKKVISVQEVVKTVSSFYGVEEGSIYEKTRRKEVVRPRQVIMYILREDFRISFPTIGEKLGGRDHTTVIHSCDKIRNDLQVDSVLSNELHQIRMTLK</sequence>
<evidence type="ECO:0000259" key="13">
    <source>
        <dbReference type="SMART" id="SM00760"/>
    </source>
</evidence>
<gene>
    <name evidence="8" type="primary">dnaA</name>
    <name evidence="14" type="ORF">UY86_C0003G0012</name>
</gene>
<dbReference type="Gene3D" id="3.30.300.180">
    <property type="match status" value="1"/>
</dbReference>
<dbReference type="SMART" id="SM00760">
    <property type="entry name" value="Bac_DnaA_C"/>
    <property type="match status" value="1"/>
</dbReference>
<evidence type="ECO:0000256" key="9">
    <source>
        <dbReference type="NCBIfam" id="TIGR00362"/>
    </source>
</evidence>
<keyword evidence="5 8" id="KW-0067">ATP-binding</keyword>
<feature type="region of interest" description="Domain I, interacts with DnaA modulators" evidence="8">
    <location>
        <begin position="1"/>
        <end position="107"/>
    </location>
</feature>
<dbReference type="PATRIC" id="fig|1618607.3.peg.200"/>
<evidence type="ECO:0000256" key="2">
    <source>
        <dbReference type="ARBA" id="ARBA00022490"/>
    </source>
</evidence>
<dbReference type="PANTHER" id="PTHR30050:SF2">
    <property type="entry name" value="CHROMOSOMAL REPLICATION INITIATOR PROTEIN DNAA"/>
    <property type="match status" value="1"/>
</dbReference>
<dbReference type="Pfam" id="PF00308">
    <property type="entry name" value="Bac_DnaA"/>
    <property type="match status" value="1"/>
</dbReference>
<dbReference type="PROSITE" id="PS01008">
    <property type="entry name" value="DNAA"/>
    <property type="match status" value="1"/>
</dbReference>
<dbReference type="FunFam" id="3.40.50.300:FF:000668">
    <property type="entry name" value="Chromosomal replication initiator protein DnaA"/>
    <property type="match status" value="1"/>
</dbReference>
<feature type="domain" description="Chromosomal replication initiator DnaA C-terminal" evidence="13">
    <location>
        <begin position="377"/>
        <end position="446"/>
    </location>
</feature>
<dbReference type="InterPro" id="IPR001957">
    <property type="entry name" value="Chromosome_initiator_DnaA"/>
</dbReference>
<dbReference type="Gene3D" id="1.10.1750.10">
    <property type="match status" value="1"/>
</dbReference>
<feature type="domain" description="AAA+ ATPase" evidence="12">
    <location>
        <begin position="164"/>
        <end position="299"/>
    </location>
</feature>
<feature type="binding site" evidence="8">
    <location>
        <position position="179"/>
    </location>
    <ligand>
        <name>ATP</name>
        <dbReference type="ChEBI" id="CHEBI:30616"/>
    </ligand>
</feature>
<feature type="binding site" evidence="8">
    <location>
        <position position="175"/>
    </location>
    <ligand>
        <name>ATP</name>
        <dbReference type="ChEBI" id="CHEBI:30616"/>
    </ligand>
</feature>
<dbReference type="InterPro" id="IPR003593">
    <property type="entry name" value="AAA+_ATPase"/>
</dbReference>
<evidence type="ECO:0000256" key="8">
    <source>
        <dbReference type="HAMAP-Rule" id="MF_00377"/>
    </source>
</evidence>
<reference evidence="14 15" key="1">
    <citation type="journal article" date="2015" name="Nature">
        <title>rRNA introns, odd ribosomes, and small enigmatic genomes across a large radiation of phyla.</title>
        <authorList>
            <person name="Brown C.T."/>
            <person name="Hug L.A."/>
            <person name="Thomas B.C."/>
            <person name="Sharon I."/>
            <person name="Castelle C.J."/>
            <person name="Singh A."/>
            <person name="Wilkins M.J."/>
            <person name="Williams K.H."/>
            <person name="Banfield J.F."/>
        </authorList>
    </citation>
    <scope>NUCLEOTIDE SEQUENCE [LARGE SCALE GENOMIC DNA]</scope>
</reference>
<dbReference type="InterPro" id="IPR027417">
    <property type="entry name" value="P-loop_NTPase"/>
</dbReference>
<comment type="subunit">
    <text evidence="8">Oligomerizes as a right-handed, spiral filament on DNA at oriC.</text>
</comment>
<feature type="region of interest" description="Domain IV, binds dsDNA" evidence="8">
    <location>
        <begin position="350"/>
        <end position="468"/>
    </location>
</feature>
<dbReference type="NCBIfam" id="TIGR00362">
    <property type="entry name" value="DnaA"/>
    <property type="match status" value="1"/>
</dbReference>
<proteinExistence type="inferred from homology"/>
<dbReference type="HAMAP" id="MF_00377">
    <property type="entry name" value="DnaA_bact"/>
    <property type="match status" value="1"/>
</dbReference>
<dbReference type="GO" id="GO:0005737">
    <property type="term" value="C:cytoplasm"/>
    <property type="evidence" value="ECO:0007669"/>
    <property type="project" value="UniProtKB-SubCell"/>
</dbReference>
<dbReference type="Pfam" id="PF11638">
    <property type="entry name" value="DnaA_N"/>
    <property type="match status" value="1"/>
</dbReference>
<evidence type="ECO:0000256" key="1">
    <source>
        <dbReference type="ARBA" id="ARBA00006583"/>
    </source>
</evidence>
<dbReference type="GO" id="GO:0008289">
    <property type="term" value="F:lipid binding"/>
    <property type="evidence" value="ECO:0007669"/>
    <property type="project" value="UniProtKB-KW"/>
</dbReference>
<evidence type="ECO:0000256" key="5">
    <source>
        <dbReference type="ARBA" id="ARBA00022840"/>
    </source>
</evidence>
<feature type="binding site" evidence="8">
    <location>
        <position position="177"/>
    </location>
    <ligand>
        <name>ATP</name>
        <dbReference type="ChEBI" id="CHEBI:30616"/>
    </ligand>
</feature>
<dbReference type="STRING" id="1618607.UY86_C0003G0012"/>
<keyword evidence="6 8" id="KW-0446">Lipid-binding</keyword>
<dbReference type="GO" id="GO:0006270">
    <property type="term" value="P:DNA replication initiation"/>
    <property type="evidence" value="ECO:0007669"/>
    <property type="project" value="UniProtKB-UniRule"/>
</dbReference>
<keyword evidence="3 8" id="KW-0235">DNA replication</keyword>
<dbReference type="InterPro" id="IPR020591">
    <property type="entry name" value="Chromosome_initiator_DnaA-like"/>
</dbReference>
<dbReference type="SUPFAM" id="SSF48295">
    <property type="entry name" value="TrpR-like"/>
    <property type="match status" value="1"/>
</dbReference>
<comment type="function">
    <text evidence="8 10">Plays an essential role in the initiation and regulation of chromosomal replication. ATP-DnaA binds to the origin of replication (oriC) to initiate formation of the DNA replication initiation complex once per cell cycle. Binds the DnaA box (a 9 base pair repeat at the origin) and separates the double-stranded (ds)DNA. Forms a right-handed helical filament on oriC DNA; dsDNA binds to the exterior of the filament while single-stranded (ss)DNA is stabiized in the filament's interior. The ATP-DnaA-oriC complex binds and stabilizes one strand of the AT-rich DNA unwinding element (DUE), permitting loading of DNA polymerase. After initiation quickly degrades to an ADP-DnaA complex that is not apt for DNA replication. Binds acidic phospholipids.</text>
</comment>
<dbReference type="InterPro" id="IPR010921">
    <property type="entry name" value="Trp_repressor/repl_initiator"/>
</dbReference>
<keyword evidence="7 8" id="KW-0238">DNA-binding</keyword>
<dbReference type="GO" id="GO:0005524">
    <property type="term" value="F:ATP binding"/>
    <property type="evidence" value="ECO:0007669"/>
    <property type="project" value="UniProtKB-UniRule"/>
</dbReference>
<comment type="domain">
    <text evidence="8">Domain I is involved in oligomerization and binding regulators, domain II is flexibile and of varying length in different bacteria, domain III forms the AAA+ region, while domain IV binds dsDNA.</text>
</comment>
<name>A0A0G1Y3P8_9BACT</name>
<dbReference type="InterPro" id="IPR013317">
    <property type="entry name" value="DnaA_dom"/>
</dbReference>
<dbReference type="Proteomes" id="UP000033852">
    <property type="component" value="Unassembled WGS sequence"/>
</dbReference>
<dbReference type="CDD" id="cd06571">
    <property type="entry name" value="Bac_DnaA_C"/>
    <property type="match status" value="1"/>
</dbReference>
<evidence type="ECO:0000256" key="10">
    <source>
        <dbReference type="RuleBase" id="RU000577"/>
    </source>
</evidence>
<dbReference type="InterPro" id="IPR038454">
    <property type="entry name" value="DnaA_N_sf"/>
</dbReference>
<evidence type="ECO:0000259" key="12">
    <source>
        <dbReference type="SMART" id="SM00382"/>
    </source>
</evidence>
<dbReference type="InterPro" id="IPR024633">
    <property type="entry name" value="DnaA_N_dom"/>
</dbReference>
<dbReference type="Gene3D" id="1.10.8.60">
    <property type="match status" value="1"/>
</dbReference>
<dbReference type="GO" id="GO:0006275">
    <property type="term" value="P:regulation of DNA replication"/>
    <property type="evidence" value="ECO:0007669"/>
    <property type="project" value="UniProtKB-UniRule"/>
</dbReference>
<organism evidence="14 15">
    <name type="scientific">Candidatus Adlerbacteria bacterium GW2011_GWB1_54_7</name>
    <dbReference type="NCBI Taxonomy" id="1618607"/>
    <lineage>
        <taxon>Bacteria</taxon>
        <taxon>Candidatus Adleribacteriota</taxon>
    </lineage>
</organism>
<protein>
    <recommendedName>
        <fullName evidence="8 9">Chromosomal replication initiator protein DnaA</fullName>
    </recommendedName>
</protein>
<dbReference type="Pfam" id="PF08299">
    <property type="entry name" value="Bac_DnaA_C"/>
    <property type="match status" value="1"/>
</dbReference>
<dbReference type="GO" id="GO:0005886">
    <property type="term" value="C:plasma membrane"/>
    <property type="evidence" value="ECO:0007669"/>
    <property type="project" value="TreeGrafter"/>
</dbReference>
<keyword evidence="2 8" id="KW-0963">Cytoplasm</keyword>
<dbReference type="SMART" id="SM00382">
    <property type="entry name" value="AAA"/>
    <property type="match status" value="1"/>
</dbReference>
<dbReference type="GO" id="GO:0003688">
    <property type="term" value="F:DNA replication origin binding"/>
    <property type="evidence" value="ECO:0007669"/>
    <property type="project" value="UniProtKB-UniRule"/>
</dbReference>
<comment type="similarity">
    <text evidence="1 8 11">Belongs to the DnaA family.</text>
</comment>
<dbReference type="InterPro" id="IPR013159">
    <property type="entry name" value="DnaA_C"/>
</dbReference>
<evidence type="ECO:0000313" key="15">
    <source>
        <dbReference type="Proteomes" id="UP000033852"/>
    </source>
</evidence>
<evidence type="ECO:0000256" key="6">
    <source>
        <dbReference type="ARBA" id="ARBA00023121"/>
    </source>
</evidence>
<dbReference type="SUPFAM" id="SSF52540">
    <property type="entry name" value="P-loop containing nucleoside triphosphate hydrolases"/>
    <property type="match status" value="1"/>
</dbReference>